<proteinExistence type="predicted"/>
<dbReference type="Proteomes" id="UP000605986">
    <property type="component" value="Unassembled WGS sequence"/>
</dbReference>
<name>A0A8H4KRQ8_9HYPO</name>
<evidence type="ECO:0000313" key="3">
    <source>
        <dbReference type="Proteomes" id="UP000605986"/>
    </source>
</evidence>
<comment type="caution">
    <text evidence="2">The sequence shown here is derived from an EMBL/GenBank/DDBJ whole genome shotgun (WGS) entry which is preliminary data.</text>
</comment>
<feature type="compositionally biased region" description="Basic and acidic residues" evidence="1">
    <location>
        <begin position="233"/>
        <end position="243"/>
    </location>
</feature>
<protein>
    <submittedName>
        <fullName evidence="2">Uncharacterized protein</fullName>
    </submittedName>
</protein>
<evidence type="ECO:0000256" key="1">
    <source>
        <dbReference type="SAM" id="MobiDB-lite"/>
    </source>
</evidence>
<dbReference type="EMBL" id="JAADJG010000091">
    <property type="protein sequence ID" value="KAF4455376.1"/>
    <property type="molecule type" value="Genomic_DNA"/>
</dbReference>
<keyword evidence="3" id="KW-1185">Reference proteome</keyword>
<feature type="compositionally biased region" description="Basic residues" evidence="1">
    <location>
        <begin position="368"/>
        <end position="385"/>
    </location>
</feature>
<feature type="compositionally biased region" description="Polar residues" evidence="1">
    <location>
        <begin position="353"/>
        <end position="363"/>
    </location>
</feature>
<feature type="region of interest" description="Disordered" evidence="1">
    <location>
        <begin position="230"/>
        <end position="392"/>
    </location>
</feature>
<gene>
    <name evidence="2" type="ORF">F53441_2297</name>
</gene>
<reference evidence="2" key="1">
    <citation type="submission" date="2020-01" db="EMBL/GenBank/DDBJ databases">
        <title>Identification and distribution of gene clusters putatively required for synthesis of sphingolipid metabolism inhibitors in phylogenetically diverse species of the filamentous fungus Fusarium.</title>
        <authorList>
            <person name="Kim H.-S."/>
            <person name="Busman M."/>
            <person name="Brown D.W."/>
            <person name="Divon H."/>
            <person name="Uhlig S."/>
            <person name="Proctor R.H."/>
        </authorList>
    </citation>
    <scope>NUCLEOTIDE SEQUENCE</scope>
    <source>
        <strain evidence="2">NRRL 53441</strain>
    </source>
</reference>
<evidence type="ECO:0000313" key="2">
    <source>
        <dbReference type="EMBL" id="KAF4455376.1"/>
    </source>
</evidence>
<organism evidence="2 3">
    <name type="scientific">Fusarium austroafricanum</name>
    <dbReference type="NCBI Taxonomy" id="2364996"/>
    <lineage>
        <taxon>Eukaryota</taxon>
        <taxon>Fungi</taxon>
        <taxon>Dikarya</taxon>
        <taxon>Ascomycota</taxon>
        <taxon>Pezizomycotina</taxon>
        <taxon>Sordariomycetes</taxon>
        <taxon>Hypocreomycetidae</taxon>
        <taxon>Hypocreales</taxon>
        <taxon>Nectriaceae</taxon>
        <taxon>Fusarium</taxon>
        <taxon>Fusarium concolor species complex</taxon>
    </lineage>
</organism>
<dbReference type="AlphaFoldDB" id="A0A8H4KRQ8"/>
<sequence length="392" mass="42576">MASTISDAVLQNFTAPGYQAIDVSSRRKGTLSKMRRTLRVKTLTTRDHAAQHRQIPALQAIQIVRAPNTGPQSWIPPSVWILRQQSLRPEWRVSQSGPPNHTWTASIAQLNQQVPCQPGHMSAGDATSCTNAPFDISATSLGSQPYMDASDEQAAGAVSGPGIMITDSLSDQGSCHRSQSTLASLSIRTNSPIAATPNKMAQTLHDGEFCASISPDDAVPETRTSSLVVRLSSESRQEQDFDHTSCPPIDTEAESSRAKSGSLLGVRVSPQPQELLSRRHSRRRSTHTHVTVQDKGHCADAESSGSEDGLDAPGCGRDEDYCPSPPKLEGYGSREESDDEEQHGPKRRRVSQAPHTSVRSIPASTRSSRQRRSTRHFHIAPRARSKSGTQLN</sequence>
<feature type="compositionally biased region" description="Basic residues" evidence="1">
    <location>
        <begin position="278"/>
        <end position="287"/>
    </location>
</feature>
<accession>A0A8H4KRQ8</accession>